<keyword evidence="3" id="KW-1185">Reference proteome</keyword>
<organism evidence="2 3">
    <name type="scientific">Thanatephorus cucumeris (strain AG1-IB / isolate 7/3/14)</name>
    <name type="common">Lettuce bottom rot fungus</name>
    <name type="synonym">Rhizoctonia solani</name>
    <dbReference type="NCBI Taxonomy" id="1108050"/>
    <lineage>
        <taxon>Eukaryota</taxon>
        <taxon>Fungi</taxon>
        <taxon>Dikarya</taxon>
        <taxon>Basidiomycota</taxon>
        <taxon>Agaricomycotina</taxon>
        <taxon>Agaricomycetes</taxon>
        <taxon>Cantharellales</taxon>
        <taxon>Ceratobasidiaceae</taxon>
        <taxon>Rhizoctonia</taxon>
        <taxon>Rhizoctonia solani AG-1</taxon>
    </lineage>
</organism>
<dbReference type="Gene3D" id="1.10.510.10">
    <property type="entry name" value="Transferase(Phosphotransferase) domain 1"/>
    <property type="match status" value="1"/>
</dbReference>
<dbReference type="InterPro" id="IPR001245">
    <property type="entry name" value="Ser-Thr/Tyr_kinase_cat_dom"/>
</dbReference>
<evidence type="ECO:0000313" key="3">
    <source>
        <dbReference type="Proteomes" id="UP000059188"/>
    </source>
</evidence>
<dbReference type="GO" id="GO:0005524">
    <property type="term" value="F:ATP binding"/>
    <property type="evidence" value="ECO:0007669"/>
    <property type="project" value="InterPro"/>
</dbReference>
<dbReference type="InterPro" id="IPR000719">
    <property type="entry name" value="Prot_kinase_dom"/>
</dbReference>
<gene>
    <name evidence="2" type="ORF">RSOLAG1IB_11496</name>
</gene>
<dbReference type="Proteomes" id="UP000059188">
    <property type="component" value="Unassembled WGS sequence"/>
</dbReference>
<proteinExistence type="predicted"/>
<dbReference type="PROSITE" id="PS50011">
    <property type="entry name" value="PROTEIN_KINASE_DOM"/>
    <property type="match status" value="1"/>
</dbReference>
<dbReference type="PANTHER" id="PTHR44329">
    <property type="entry name" value="SERINE/THREONINE-PROTEIN KINASE TNNI3K-RELATED"/>
    <property type="match status" value="1"/>
</dbReference>
<evidence type="ECO:0000259" key="1">
    <source>
        <dbReference type="PROSITE" id="PS50011"/>
    </source>
</evidence>
<name>A0A0B7FC20_THACB</name>
<keyword evidence="2" id="KW-0808">Transferase</keyword>
<accession>A0A0B7FC20</accession>
<evidence type="ECO:0000313" key="2">
    <source>
        <dbReference type="EMBL" id="CEL53758.1"/>
    </source>
</evidence>
<dbReference type="OrthoDB" id="3236663at2759"/>
<dbReference type="AlphaFoldDB" id="A0A0B7FC20"/>
<reference evidence="2 3" key="1">
    <citation type="submission" date="2014-11" db="EMBL/GenBank/DDBJ databases">
        <authorList>
            <person name="Wibberg Daniel"/>
        </authorList>
    </citation>
    <scope>NUCLEOTIDE SEQUENCE [LARGE SCALE GENOMIC DNA]</scope>
    <source>
        <strain evidence="2">Rhizoctonia solani AG1-IB 7/3/14</strain>
    </source>
</reference>
<dbReference type="STRING" id="1108050.A0A0B7FC20"/>
<dbReference type="EMBL" id="LN679237">
    <property type="protein sequence ID" value="CEL53758.1"/>
    <property type="molecule type" value="Genomic_DNA"/>
</dbReference>
<dbReference type="Pfam" id="PF07714">
    <property type="entry name" value="PK_Tyr_Ser-Thr"/>
    <property type="match status" value="1"/>
</dbReference>
<dbReference type="InterPro" id="IPR011009">
    <property type="entry name" value="Kinase-like_dom_sf"/>
</dbReference>
<dbReference type="InterPro" id="IPR051681">
    <property type="entry name" value="Ser/Thr_Kinases-Pseudokinases"/>
</dbReference>
<feature type="domain" description="Protein kinase" evidence="1">
    <location>
        <begin position="173"/>
        <end position="355"/>
    </location>
</feature>
<sequence length="355" mass="39484">MTPCVIIPTVFGELRKATLERSTAGPSQHSLPLAVRARPVPTDRFRADRLSIDLTTVKATFDIHWRLKGGNLTAVLNKPQWIALELKEHDEWQQAPCEYDDELIWPVSLMLTIIGQHSLIAGRYRFNNQLTPRPFIHEALDQIVGSSMSCSEMLTLLSHHGCANLNSSLRRGDLATHPVAIDGFGDIYRGQLIDDTLVAIKTIRLNEGHSHGKYNKKVAREIYTWSKCSHPNVVKLLGLAVYPDCLAMISPWVANGNISSYLSNHPTADRCRLIISICAGLAYLHENNVVHGGLKGSNVLIGDDGTPMLIDFGNFSLRGTTVQLMRTKTQPGFSLQWTVARTCMFTDCFDETILP</sequence>
<dbReference type="SUPFAM" id="SSF56112">
    <property type="entry name" value="Protein kinase-like (PK-like)"/>
    <property type="match status" value="1"/>
</dbReference>
<keyword evidence="2" id="KW-0418">Kinase</keyword>
<protein>
    <submittedName>
        <fullName evidence="2">Calmodulin-binding receptor-like cytoplasmic kinase 1</fullName>
    </submittedName>
</protein>
<dbReference type="GO" id="GO:0004674">
    <property type="term" value="F:protein serine/threonine kinase activity"/>
    <property type="evidence" value="ECO:0007669"/>
    <property type="project" value="TreeGrafter"/>
</dbReference>
<keyword evidence="2" id="KW-0675">Receptor</keyword>